<dbReference type="OrthoDB" id="416454at2759"/>
<evidence type="ECO:0000313" key="2">
    <source>
        <dbReference type="Proteomes" id="UP000796761"/>
    </source>
</evidence>
<dbReference type="AlphaFoldDB" id="A0A8K1LKL9"/>
<keyword evidence="2" id="KW-1185">Reference proteome</keyword>
<dbReference type="Proteomes" id="UP000796761">
    <property type="component" value="Unassembled WGS sequence"/>
</dbReference>
<gene>
    <name evidence="1" type="ORF">HGM15179_009647</name>
</gene>
<proteinExistence type="predicted"/>
<evidence type="ECO:0000313" key="1">
    <source>
        <dbReference type="EMBL" id="TRZ17464.1"/>
    </source>
</evidence>
<dbReference type="EMBL" id="SWJQ01000266">
    <property type="protein sequence ID" value="TRZ17464.1"/>
    <property type="molecule type" value="Genomic_DNA"/>
</dbReference>
<name>A0A8K1LKL9_9PASS</name>
<sequence length="121" mass="13600">MFLEFLKDYRLKDCLLKEICGFIKGKSFLICLVVFYDGMIPPMGKGRTTGVIHLGCCEPLDMVPCNILLCKLDRDGFDSWTLKWIRNVLGGHIQGVMVNGSDGHEWEVVTPGVHNRAISDI</sequence>
<organism evidence="1 2">
    <name type="scientific">Zosterops borbonicus</name>
    <dbReference type="NCBI Taxonomy" id="364589"/>
    <lineage>
        <taxon>Eukaryota</taxon>
        <taxon>Metazoa</taxon>
        <taxon>Chordata</taxon>
        <taxon>Craniata</taxon>
        <taxon>Vertebrata</taxon>
        <taxon>Euteleostomi</taxon>
        <taxon>Archelosauria</taxon>
        <taxon>Archosauria</taxon>
        <taxon>Dinosauria</taxon>
        <taxon>Saurischia</taxon>
        <taxon>Theropoda</taxon>
        <taxon>Coelurosauria</taxon>
        <taxon>Aves</taxon>
        <taxon>Neognathae</taxon>
        <taxon>Neoaves</taxon>
        <taxon>Telluraves</taxon>
        <taxon>Australaves</taxon>
        <taxon>Passeriformes</taxon>
        <taxon>Sylvioidea</taxon>
        <taxon>Zosteropidae</taxon>
        <taxon>Zosterops</taxon>
    </lineage>
</organism>
<protein>
    <submittedName>
        <fullName evidence="1">Uncharacterized protein</fullName>
    </submittedName>
</protein>
<comment type="caution">
    <text evidence="1">The sequence shown here is derived from an EMBL/GenBank/DDBJ whole genome shotgun (WGS) entry which is preliminary data.</text>
</comment>
<reference evidence="1" key="1">
    <citation type="submission" date="2019-04" db="EMBL/GenBank/DDBJ databases">
        <title>Genome assembly of Zosterops borbonicus 15179.</title>
        <authorList>
            <person name="Leroy T."/>
            <person name="Anselmetti Y."/>
            <person name="Tilak M.-K."/>
            <person name="Nabholz B."/>
        </authorList>
    </citation>
    <scope>NUCLEOTIDE SEQUENCE</scope>
    <source>
        <strain evidence="1">HGM_15179</strain>
        <tissue evidence="1">Muscle</tissue>
    </source>
</reference>
<accession>A0A8K1LKL9</accession>